<evidence type="ECO:0008006" key="3">
    <source>
        <dbReference type="Google" id="ProtNLM"/>
    </source>
</evidence>
<proteinExistence type="predicted"/>
<dbReference type="InterPro" id="IPR009387">
    <property type="entry name" value="HigB-2"/>
</dbReference>
<name>A0A7C9KF30_9GAMM</name>
<gene>
    <name evidence="1" type="ORF">GEA64_19310</name>
</gene>
<comment type="caution">
    <text evidence="1">The sequence shown here is derived from an EMBL/GenBank/DDBJ whole genome shotgun (WGS) entry which is preliminary data.</text>
</comment>
<dbReference type="AlphaFoldDB" id="A0A7C9KF30"/>
<dbReference type="EMBL" id="WHZZ01000011">
    <property type="protein sequence ID" value="MQL49981.1"/>
    <property type="molecule type" value="Genomic_DNA"/>
</dbReference>
<organism evidence="1 2">
    <name type="scientific">Photorhabdus khanii</name>
    <dbReference type="NCBI Taxonomy" id="1004150"/>
    <lineage>
        <taxon>Bacteria</taxon>
        <taxon>Pseudomonadati</taxon>
        <taxon>Pseudomonadota</taxon>
        <taxon>Gammaproteobacteria</taxon>
        <taxon>Enterobacterales</taxon>
        <taxon>Morganellaceae</taxon>
        <taxon>Photorhabdus</taxon>
    </lineage>
</organism>
<accession>A0A7C9KF30</accession>
<protein>
    <recommendedName>
        <fullName evidence="3">Type II toxin-antitoxin system RelE/ParE family toxin</fullName>
    </recommendedName>
</protein>
<dbReference type="Proteomes" id="UP000481739">
    <property type="component" value="Unassembled WGS sequence"/>
</dbReference>
<reference evidence="1 2" key="1">
    <citation type="journal article" date="2019" name="Nature">
        <title>A new antibiotic selectively kills Gram-negative pathogens.</title>
        <authorList>
            <person name="Imai Y."/>
            <person name="Meyer K.J."/>
            <person name="Iinishi A."/>
            <person name="Favre-Godal Q."/>
            <person name="Green R."/>
            <person name="Manuse S."/>
            <person name="Caboni M."/>
            <person name="Mori M."/>
            <person name="Niles S."/>
            <person name="Ghiglieri M."/>
            <person name="Honrao C."/>
            <person name="Ma X."/>
            <person name="Guo J.J."/>
            <person name="Makriyannis A."/>
            <person name="Linares-Otoya L."/>
            <person name="Boehringer N."/>
            <person name="Wuisan Z.G."/>
            <person name="Kaur H."/>
            <person name="Wu R."/>
            <person name="Mateus A."/>
            <person name="Typas A."/>
            <person name="Savitski M.M."/>
            <person name="Espinoza J.L."/>
            <person name="O'Rourke A."/>
            <person name="Nelson K.E."/>
            <person name="Hiller S."/>
            <person name="Noinaj N."/>
            <person name="Schaeberle T.F."/>
            <person name="D'Onofrio A."/>
            <person name="Lewis K."/>
        </authorList>
    </citation>
    <scope>NUCLEOTIDE SEQUENCE [LARGE SCALE GENOMIC DNA]</scope>
    <source>
        <strain evidence="1 2">HGB 1456</strain>
    </source>
</reference>
<evidence type="ECO:0000313" key="2">
    <source>
        <dbReference type="Proteomes" id="UP000481739"/>
    </source>
</evidence>
<dbReference type="Pfam" id="PF06296">
    <property type="entry name" value="RelE"/>
    <property type="match status" value="1"/>
</dbReference>
<dbReference type="RefSeq" id="WP_152963771.1">
    <property type="nucleotide sequence ID" value="NZ_CAWOZU010000002.1"/>
</dbReference>
<sequence length="128" mass="14299">MRIFATDDFSVFMEDNLLTNKDICQSAREIIGGLVDANLGGNLFKKRIAFGRVGKSGSARSVVAFRYHDKMISIGGWLKKNVAKSGKEIPDNLLKMYKLLAKDLLNISDKNIEDNLLYGLLIEVICDE</sequence>
<evidence type="ECO:0000313" key="1">
    <source>
        <dbReference type="EMBL" id="MQL49981.1"/>
    </source>
</evidence>